<dbReference type="PANTHER" id="PTHR42743:SF11">
    <property type="entry name" value="AMINODEOXYCHORISMATE LYASE"/>
    <property type="match status" value="1"/>
</dbReference>
<dbReference type="RefSeq" id="WP_130093774.1">
    <property type="nucleotide sequence ID" value="NZ_SETE01000004.1"/>
</dbReference>
<dbReference type="SUPFAM" id="SSF56752">
    <property type="entry name" value="D-aminoacid aminotransferase-like PLP-dependent enzymes"/>
    <property type="match status" value="1"/>
</dbReference>
<comment type="pathway">
    <text evidence="4">Amino-acid biosynthesis; L-leucine biosynthesis; L-leucine from 3-methyl-2-oxobutanoate: step 4/4.</text>
</comment>
<dbReference type="EMBL" id="SETE01000004">
    <property type="protein sequence ID" value="RYM33313.1"/>
    <property type="molecule type" value="Genomic_DNA"/>
</dbReference>
<proteinExistence type="inferred from homology"/>
<comment type="catalytic activity">
    <reaction evidence="9">
        <text>L-isoleucine + 2-oxoglutarate = (S)-3-methyl-2-oxopentanoate + L-glutamate</text>
        <dbReference type="Rhea" id="RHEA:24801"/>
        <dbReference type="ChEBI" id="CHEBI:16810"/>
        <dbReference type="ChEBI" id="CHEBI:29985"/>
        <dbReference type="ChEBI" id="CHEBI:35146"/>
        <dbReference type="ChEBI" id="CHEBI:58045"/>
        <dbReference type="EC" id="2.6.1.42"/>
    </reaction>
</comment>
<dbReference type="FunFam" id="3.20.10.10:FF:000002">
    <property type="entry name" value="D-alanine aminotransferase"/>
    <property type="match status" value="1"/>
</dbReference>
<protein>
    <recommendedName>
        <fullName evidence="6">branched-chain-amino-acid transaminase</fullName>
        <ecNumber evidence="6">2.6.1.42</ecNumber>
    </recommendedName>
</protein>
<comment type="cofactor">
    <cofactor evidence="1">
        <name>pyridoxal 5'-phosphate</name>
        <dbReference type="ChEBI" id="CHEBI:597326"/>
    </cofactor>
</comment>
<comment type="catalytic activity">
    <reaction evidence="10">
        <text>L-leucine + 2-oxoglutarate = 4-methyl-2-oxopentanoate + L-glutamate</text>
        <dbReference type="Rhea" id="RHEA:18321"/>
        <dbReference type="ChEBI" id="CHEBI:16810"/>
        <dbReference type="ChEBI" id="CHEBI:17865"/>
        <dbReference type="ChEBI" id="CHEBI:29985"/>
        <dbReference type="ChEBI" id="CHEBI:57427"/>
        <dbReference type="EC" id="2.6.1.42"/>
    </reaction>
</comment>
<evidence type="ECO:0000313" key="11">
    <source>
        <dbReference type="EMBL" id="RYM33313.1"/>
    </source>
</evidence>
<comment type="similarity">
    <text evidence="5">Belongs to the class-IV pyridoxal-phosphate-dependent aminotransferase family.</text>
</comment>
<dbReference type="AlphaFoldDB" id="A0A4Q4KJ10"/>
<evidence type="ECO:0000256" key="3">
    <source>
        <dbReference type="ARBA" id="ARBA00004931"/>
    </source>
</evidence>
<keyword evidence="12" id="KW-1185">Reference proteome</keyword>
<dbReference type="Gene3D" id="3.20.10.10">
    <property type="entry name" value="D-amino Acid Aminotransferase, subunit A, domain 2"/>
    <property type="match status" value="1"/>
</dbReference>
<organism evidence="11 12">
    <name type="scientific">Brumimicrobium glaciale</name>
    <dbReference type="NCBI Taxonomy" id="200475"/>
    <lineage>
        <taxon>Bacteria</taxon>
        <taxon>Pseudomonadati</taxon>
        <taxon>Bacteroidota</taxon>
        <taxon>Flavobacteriia</taxon>
        <taxon>Flavobacteriales</taxon>
        <taxon>Crocinitomicaceae</taxon>
        <taxon>Brumimicrobium</taxon>
    </lineage>
</organism>
<dbReference type="EC" id="2.6.1.42" evidence="6"/>
<keyword evidence="7" id="KW-0663">Pyridoxal phosphate</keyword>
<evidence type="ECO:0000313" key="12">
    <source>
        <dbReference type="Proteomes" id="UP000293952"/>
    </source>
</evidence>
<dbReference type="Gene3D" id="3.30.470.10">
    <property type="match status" value="1"/>
</dbReference>
<dbReference type="OrthoDB" id="9805628at2"/>
<evidence type="ECO:0000256" key="7">
    <source>
        <dbReference type="ARBA" id="ARBA00022898"/>
    </source>
</evidence>
<dbReference type="CDD" id="cd00449">
    <property type="entry name" value="PLPDE_IV"/>
    <property type="match status" value="1"/>
</dbReference>
<dbReference type="InterPro" id="IPR001544">
    <property type="entry name" value="Aminotrans_IV"/>
</dbReference>
<keyword evidence="11" id="KW-0456">Lyase</keyword>
<evidence type="ECO:0000256" key="5">
    <source>
        <dbReference type="ARBA" id="ARBA00009320"/>
    </source>
</evidence>
<evidence type="ECO:0000256" key="4">
    <source>
        <dbReference type="ARBA" id="ARBA00005072"/>
    </source>
</evidence>
<comment type="caution">
    <text evidence="11">The sequence shown here is derived from an EMBL/GenBank/DDBJ whole genome shotgun (WGS) entry which is preliminary data.</text>
</comment>
<dbReference type="GO" id="GO:0004084">
    <property type="term" value="F:branched-chain-amino-acid transaminase activity"/>
    <property type="evidence" value="ECO:0007669"/>
    <property type="project" value="UniProtKB-EC"/>
</dbReference>
<dbReference type="GO" id="GO:0008652">
    <property type="term" value="P:amino acid biosynthetic process"/>
    <property type="evidence" value="ECO:0007669"/>
    <property type="project" value="UniProtKB-ARBA"/>
</dbReference>
<evidence type="ECO:0000256" key="6">
    <source>
        <dbReference type="ARBA" id="ARBA00013053"/>
    </source>
</evidence>
<dbReference type="GO" id="GO:0046394">
    <property type="term" value="P:carboxylic acid biosynthetic process"/>
    <property type="evidence" value="ECO:0007669"/>
    <property type="project" value="UniProtKB-ARBA"/>
</dbReference>
<gene>
    <name evidence="11" type="ORF">ERX46_10235</name>
</gene>
<evidence type="ECO:0000256" key="9">
    <source>
        <dbReference type="ARBA" id="ARBA00048798"/>
    </source>
</evidence>
<comment type="pathway">
    <text evidence="3">Amino-acid biosynthesis; L-valine biosynthesis; L-valine from pyruvate: step 4/4.</text>
</comment>
<name>A0A4Q4KJ10_9FLAO</name>
<sequence length="288" mass="32366">MEAQYISNNGEILENNGPTLVAANRAHLYGDGLFETIRLIDGKPINLNVHILRLMEGMSVLKMRVPNYFSTDFFSKRINELVKMSNITEGGRVRLSIDRASGGTYMPDTNEVTFFIEAFAIQNNDFVLNTKGLEVDLYTKVRKEKNIFSNFKTKNGLVYVMGAIEAKEKGLDDLLITDQKGNILESTSSNIFLVSNGVLYTPGLDEGCLGGTMRMMIINLAIENKIKVYESSITPQNILIADEIFLTNAINGIVWVSGYRTKRYMNNVSKNLVNLLNNHYVKKTLVQQ</sequence>
<evidence type="ECO:0000256" key="10">
    <source>
        <dbReference type="ARBA" id="ARBA00049229"/>
    </source>
</evidence>
<dbReference type="GO" id="GO:0016829">
    <property type="term" value="F:lyase activity"/>
    <property type="evidence" value="ECO:0007669"/>
    <property type="project" value="UniProtKB-KW"/>
</dbReference>
<comment type="pathway">
    <text evidence="2">Amino-acid biosynthesis; L-isoleucine biosynthesis; L-isoleucine from 2-oxobutanoate: step 4/4.</text>
</comment>
<comment type="catalytic activity">
    <reaction evidence="8">
        <text>L-valine + 2-oxoglutarate = 3-methyl-2-oxobutanoate + L-glutamate</text>
        <dbReference type="Rhea" id="RHEA:24813"/>
        <dbReference type="ChEBI" id="CHEBI:11851"/>
        <dbReference type="ChEBI" id="CHEBI:16810"/>
        <dbReference type="ChEBI" id="CHEBI:29985"/>
        <dbReference type="ChEBI" id="CHEBI:57762"/>
        <dbReference type="EC" id="2.6.1.42"/>
    </reaction>
</comment>
<dbReference type="PANTHER" id="PTHR42743">
    <property type="entry name" value="AMINO-ACID AMINOTRANSFERASE"/>
    <property type="match status" value="1"/>
</dbReference>
<dbReference type="InterPro" id="IPR043131">
    <property type="entry name" value="BCAT-like_N"/>
</dbReference>
<dbReference type="InterPro" id="IPR043132">
    <property type="entry name" value="BCAT-like_C"/>
</dbReference>
<dbReference type="Proteomes" id="UP000293952">
    <property type="component" value="Unassembled WGS sequence"/>
</dbReference>
<evidence type="ECO:0000256" key="2">
    <source>
        <dbReference type="ARBA" id="ARBA00004824"/>
    </source>
</evidence>
<evidence type="ECO:0000256" key="1">
    <source>
        <dbReference type="ARBA" id="ARBA00001933"/>
    </source>
</evidence>
<dbReference type="InterPro" id="IPR036038">
    <property type="entry name" value="Aminotransferase-like"/>
</dbReference>
<accession>A0A4Q4KJ10</accession>
<evidence type="ECO:0000256" key="8">
    <source>
        <dbReference type="ARBA" id="ARBA00048212"/>
    </source>
</evidence>
<reference evidence="11 12" key="1">
    <citation type="submission" date="2019-02" db="EMBL/GenBank/DDBJ databases">
        <title>Genome sequence of the sea-ice species Brumimicrobium glaciale.</title>
        <authorList>
            <person name="Bowman J.P."/>
        </authorList>
    </citation>
    <scope>NUCLEOTIDE SEQUENCE [LARGE SCALE GENOMIC DNA]</scope>
    <source>
        <strain evidence="11 12">IC156</strain>
    </source>
</reference>
<dbReference type="Pfam" id="PF01063">
    <property type="entry name" value="Aminotran_4"/>
    <property type="match status" value="1"/>
</dbReference>
<dbReference type="InterPro" id="IPR050571">
    <property type="entry name" value="Class-IV_PLP-Dep_Aminotrnsfr"/>
</dbReference>